<name>A0A9X2KR32_9SPHN</name>
<protein>
    <submittedName>
        <fullName evidence="2">Uncharacterized protein</fullName>
    </submittedName>
</protein>
<proteinExistence type="predicted"/>
<sequence length="330" mass="34347">MAGFNDDLTADEQAALDKWSTTDQTLPPPDEQEGAPAAPAPAPAPAAPEPAPAPAAPTPTEPAPGEPAPAAPAPAAPAEQTEDERFAAWQAQHAGKTPEELARLAFQQTQRASGAEARARTANQSLQQINDRVASATERARLARQQIADRQKQFDEQLQSDPDAATKALRAERDAADLAAIDAEEHGARVDAAIGLASTAFPDFETRAPAVYGFGGEMGYSKEELAGISDGRDLVVLTMAEGMARLMKAGLVDARTMQLASAPPPVATTPTDPRLTAPTPVATLSSTPARPATTSAAPVKQATDLLNMSDADFAKLPPAELDALMKQLEG</sequence>
<dbReference type="RefSeq" id="WP_254289626.1">
    <property type="nucleotide sequence ID" value="NZ_JAMLDY010000014.1"/>
</dbReference>
<feature type="compositionally biased region" description="Pro residues" evidence="1">
    <location>
        <begin position="38"/>
        <end position="75"/>
    </location>
</feature>
<feature type="region of interest" description="Disordered" evidence="1">
    <location>
        <begin position="1"/>
        <end position="128"/>
    </location>
</feature>
<gene>
    <name evidence="2" type="ORF">M9979_12160</name>
</gene>
<feature type="compositionally biased region" description="Low complexity" evidence="1">
    <location>
        <begin position="282"/>
        <end position="298"/>
    </location>
</feature>
<organism evidence="2 3">
    <name type="scientific">Sphingomonas liriopis</name>
    <dbReference type="NCBI Taxonomy" id="2949094"/>
    <lineage>
        <taxon>Bacteria</taxon>
        <taxon>Pseudomonadati</taxon>
        <taxon>Pseudomonadota</taxon>
        <taxon>Alphaproteobacteria</taxon>
        <taxon>Sphingomonadales</taxon>
        <taxon>Sphingomonadaceae</taxon>
        <taxon>Sphingomonas</taxon>
    </lineage>
</organism>
<evidence type="ECO:0000313" key="2">
    <source>
        <dbReference type="EMBL" id="MCP3735627.1"/>
    </source>
</evidence>
<evidence type="ECO:0000256" key="1">
    <source>
        <dbReference type="SAM" id="MobiDB-lite"/>
    </source>
</evidence>
<dbReference type="Proteomes" id="UP001139486">
    <property type="component" value="Unassembled WGS sequence"/>
</dbReference>
<dbReference type="AlphaFoldDB" id="A0A9X2KR32"/>
<accession>A0A9X2KR32</accession>
<feature type="region of interest" description="Disordered" evidence="1">
    <location>
        <begin position="262"/>
        <end position="301"/>
    </location>
</feature>
<dbReference type="EMBL" id="JAMLDY010000014">
    <property type="protein sequence ID" value="MCP3735627.1"/>
    <property type="molecule type" value="Genomic_DNA"/>
</dbReference>
<reference evidence="2" key="1">
    <citation type="submission" date="2022-05" db="EMBL/GenBank/DDBJ databases">
        <title>Sphingomonas sp. strain RP10 Genome sequencing and assembly.</title>
        <authorList>
            <person name="Kim I."/>
        </authorList>
    </citation>
    <scope>NUCLEOTIDE SEQUENCE</scope>
    <source>
        <strain evidence="2">RP10</strain>
    </source>
</reference>
<evidence type="ECO:0000313" key="3">
    <source>
        <dbReference type="Proteomes" id="UP001139486"/>
    </source>
</evidence>
<comment type="caution">
    <text evidence="2">The sequence shown here is derived from an EMBL/GenBank/DDBJ whole genome shotgun (WGS) entry which is preliminary data.</text>
</comment>
<keyword evidence="3" id="KW-1185">Reference proteome</keyword>